<evidence type="ECO:0000256" key="2">
    <source>
        <dbReference type="SAM" id="SignalP"/>
    </source>
</evidence>
<evidence type="ECO:0000313" key="4">
    <source>
        <dbReference type="Proteomes" id="UP000434044"/>
    </source>
</evidence>
<dbReference type="Proteomes" id="UP000434044">
    <property type="component" value="Unassembled WGS sequence"/>
</dbReference>
<dbReference type="InterPro" id="IPR010653">
    <property type="entry name" value="NlpB/DapX"/>
</dbReference>
<keyword evidence="4" id="KW-1185">Reference proteome</keyword>
<reference evidence="3 4" key="1">
    <citation type="submission" date="2019-11" db="EMBL/GenBank/DDBJ databases">
        <title>Whole-genome sequence of the anaerobic purple sulfur bacterium Allochromatium palmeri DSM 15591.</title>
        <authorList>
            <person name="Kyndt J.A."/>
            <person name="Meyer T.E."/>
        </authorList>
    </citation>
    <scope>NUCLEOTIDE SEQUENCE [LARGE SCALE GENOMIC DNA]</scope>
    <source>
        <strain evidence="3 4">DSM 15591</strain>
    </source>
</reference>
<dbReference type="Pfam" id="PF06804">
    <property type="entry name" value="Lipoprotein_18"/>
    <property type="match status" value="1"/>
</dbReference>
<dbReference type="AlphaFoldDB" id="A0A6N8EI35"/>
<keyword evidence="2" id="KW-0732">Signal</keyword>
<feature type="compositionally biased region" description="Polar residues" evidence="1">
    <location>
        <begin position="256"/>
        <end position="268"/>
    </location>
</feature>
<organism evidence="3 4">
    <name type="scientific">Allochromatium palmeri</name>
    <dbReference type="NCBI Taxonomy" id="231048"/>
    <lineage>
        <taxon>Bacteria</taxon>
        <taxon>Pseudomonadati</taxon>
        <taxon>Pseudomonadota</taxon>
        <taxon>Gammaproteobacteria</taxon>
        <taxon>Chromatiales</taxon>
        <taxon>Chromatiaceae</taxon>
        <taxon>Allochromatium</taxon>
    </lineage>
</organism>
<feature type="chain" id="PRO_5026833480" evidence="2">
    <location>
        <begin position="22"/>
        <end position="393"/>
    </location>
</feature>
<comment type="caution">
    <text evidence="3">The sequence shown here is derived from an EMBL/GenBank/DDBJ whole genome shotgun (WGS) entry which is preliminary data.</text>
</comment>
<dbReference type="EMBL" id="WNKT01000050">
    <property type="protein sequence ID" value="MTW22708.1"/>
    <property type="molecule type" value="Genomic_DNA"/>
</dbReference>
<feature type="signal peptide" evidence="2">
    <location>
        <begin position="1"/>
        <end position="21"/>
    </location>
</feature>
<protein>
    <submittedName>
        <fullName evidence="3">Outer membrane protein assembly factor BamC</fullName>
    </submittedName>
</protein>
<gene>
    <name evidence="3" type="primary">bamC</name>
    <name evidence="3" type="ORF">GJ668_16710</name>
</gene>
<evidence type="ECO:0000313" key="3">
    <source>
        <dbReference type="EMBL" id="MTW22708.1"/>
    </source>
</evidence>
<dbReference type="InterPro" id="IPR042268">
    <property type="entry name" value="BamC_C"/>
</dbReference>
<dbReference type="Gene3D" id="3.30.310.170">
    <property type="entry name" value="Outer membrane protein assembly factor BamC"/>
    <property type="match status" value="1"/>
</dbReference>
<dbReference type="PROSITE" id="PS51257">
    <property type="entry name" value="PROKAR_LIPOPROTEIN"/>
    <property type="match status" value="1"/>
</dbReference>
<evidence type="ECO:0000256" key="1">
    <source>
        <dbReference type="SAM" id="MobiDB-lite"/>
    </source>
</evidence>
<accession>A0A6N8EI35</accession>
<feature type="region of interest" description="Disordered" evidence="1">
    <location>
        <begin position="249"/>
        <end position="268"/>
    </location>
</feature>
<name>A0A6N8EI35_9GAMM</name>
<sequence length="393" mass="43661">MRPGLKRVLALAMLMPLLALAGCSMSKIQDNLPDQRLVYKKQREASENLEIPPDLTAGSFDDALDIPVGNRPATFSEYAGGREQRQRVASRGDVLPEIQNVELKRRGNERWLEVQATPQAVWPRLIAFWREQGILLAEQNPTLGVMRTDWLDNRAEIRKDFITRMVSKVAEGIYSTSTRDQYSLRIEEGVKSGTTDIRMTHRGMTERLVTDGIGDSSRTIWEPSDSDNEKEAEMLRRLMIYLGASQSKAAGPGSEVATTGQPVGSNSRLAADSGVPVILIPQEFRSAWRLTGTALDRAGFAVEDRNQTQGVYYVRYAGQSGPDGGPPRDGKKPGFMSRMAFWRKDDVDSVKQYQVKVSGNETESRVTVLNADGTPDASANSQRILGLIQEQMR</sequence>
<proteinExistence type="predicted"/>